<organism evidence="2 3">
    <name type="scientific">Parthenolecanium corni</name>
    <dbReference type="NCBI Taxonomy" id="536013"/>
    <lineage>
        <taxon>Eukaryota</taxon>
        <taxon>Metazoa</taxon>
        <taxon>Ecdysozoa</taxon>
        <taxon>Arthropoda</taxon>
        <taxon>Hexapoda</taxon>
        <taxon>Insecta</taxon>
        <taxon>Pterygota</taxon>
        <taxon>Neoptera</taxon>
        <taxon>Paraneoptera</taxon>
        <taxon>Hemiptera</taxon>
        <taxon>Sternorrhyncha</taxon>
        <taxon>Coccoidea</taxon>
        <taxon>Coccidae</taxon>
        <taxon>Parthenolecanium</taxon>
    </lineage>
</organism>
<dbReference type="Proteomes" id="UP001367676">
    <property type="component" value="Unassembled WGS sequence"/>
</dbReference>
<evidence type="ECO:0000313" key="2">
    <source>
        <dbReference type="EMBL" id="KAK7579770.1"/>
    </source>
</evidence>
<proteinExistence type="predicted"/>
<accession>A0AAN9TBJ0</accession>
<evidence type="ECO:0000256" key="1">
    <source>
        <dbReference type="SAM" id="SignalP"/>
    </source>
</evidence>
<gene>
    <name evidence="2" type="ORF">V9T40_000399</name>
</gene>
<feature type="signal peptide" evidence="1">
    <location>
        <begin position="1"/>
        <end position="22"/>
    </location>
</feature>
<dbReference type="EMBL" id="JBBCAQ010000034">
    <property type="protein sequence ID" value="KAK7579770.1"/>
    <property type="molecule type" value="Genomic_DNA"/>
</dbReference>
<feature type="chain" id="PRO_5042853520" evidence="1">
    <location>
        <begin position="23"/>
        <end position="303"/>
    </location>
</feature>
<dbReference type="AlphaFoldDB" id="A0AAN9TBJ0"/>
<keyword evidence="3" id="KW-1185">Reference proteome</keyword>
<reference evidence="2 3" key="1">
    <citation type="submission" date="2024-03" db="EMBL/GenBank/DDBJ databases">
        <title>Adaptation during the transition from Ophiocordyceps entomopathogen to insect associate is accompanied by gene loss and intensified selection.</title>
        <authorList>
            <person name="Ward C.M."/>
            <person name="Onetto C.A."/>
            <person name="Borneman A.R."/>
        </authorList>
    </citation>
    <scope>NUCLEOTIDE SEQUENCE [LARGE SCALE GENOMIC DNA]</scope>
    <source>
        <strain evidence="2">AWRI1</strain>
        <tissue evidence="2">Single Adult Female</tissue>
    </source>
</reference>
<comment type="caution">
    <text evidence="2">The sequence shown here is derived from an EMBL/GenBank/DDBJ whole genome shotgun (WGS) entry which is preliminary data.</text>
</comment>
<sequence length="303" mass="35332">MFRIIGSTLIFQFIFFLHSSNATKWILQQDLPTEEVTKLNTPEQEHQLLLKYISRKNKADIGMDILLEIFAKVTDGDFYGIVNDENERKEYDAVVKAAFDLLIKVPYQEKVFKLINSAVREASSRFQRHKNVTQAMIVAYSKINSDLQNVTSYHSLKQFYQNVTSSNYKVYHYGIPKTENDLRKIFVELTNHPKMKKIGLYTTFQFQLSREEVVLYQALSQLVNTTGKVDLIQQIFDDTLLELLPKVKEIGVQDVDLKMPLTINLVYLKSEMTEKLIKKIKSHDDLKTSYETLETRLREAWAN</sequence>
<evidence type="ECO:0000313" key="3">
    <source>
        <dbReference type="Proteomes" id="UP001367676"/>
    </source>
</evidence>
<protein>
    <submittedName>
        <fullName evidence="2">Uncharacterized protein</fullName>
    </submittedName>
</protein>
<name>A0AAN9TBJ0_9HEMI</name>
<keyword evidence="1" id="KW-0732">Signal</keyword>